<accession>A0A9E8NA18</accession>
<dbReference type="KEGG" id="dpf:ON006_02095"/>
<dbReference type="NCBIfam" id="TIGR03721">
    <property type="entry name" value="exospore_TM"/>
    <property type="match status" value="1"/>
</dbReference>
<keyword evidence="2" id="KW-1185">Reference proteome</keyword>
<reference evidence="1" key="1">
    <citation type="submission" date="2022-11" db="EMBL/GenBank/DDBJ databases">
        <title>Dyadobacter pollutisoli sp. nov., isolated from plastic dumped soil.</title>
        <authorList>
            <person name="Kim J.M."/>
            <person name="Kim K.R."/>
            <person name="Lee J.K."/>
            <person name="Hao L."/>
            <person name="Jeon C.O."/>
        </authorList>
    </citation>
    <scope>NUCLEOTIDE SEQUENCE</scope>
    <source>
        <strain evidence="1">U1</strain>
    </source>
</reference>
<organism evidence="1 2">
    <name type="scientific">Dyadobacter pollutisoli</name>
    <dbReference type="NCBI Taxonomy" id="2910158"/>
    <lineage>
        <taxon>Bacteria</taxon>
        <taxon>Pseudomonadati</taxon>
        <taxon>Bacteroidota</taxon>
        <taxon>Cytophagia</taxon>
        <taxon>Cytophagales</taxon>
        <taxon>Spirosomataceae</taxon>
        <taxon>Dyadobacter</taxon>
    </lineage>
</organism>
<protein>
    <recommendedName>
        <fullName evidence="3">BclB C-terminal domain-containing protein</fullName>
    </recommendedName>
</protein>
<dbReference type="EMBL" id="CP112998">
    <property type="protein sequence ID" value="WAC12760.1"/>
    <property type="molecule type" value="Genomic_DNA"/>
</dbReference>
<dbReference type="InterPro" id="IPR021210">
    <property type="entry name" value="Exosporium_BclB"/>
</dbReference>
<name>A0A9E8NA18_9BACT</name>
<dbReference type="AlphaFoldDB" id="A0A9E8NA18"/>
<evidence type="ECO:0008006" key="3">
    <source>
        <dbReference type="Google" id="ProtNLM"/>
    </source>
</evidence>
<evidence type="ECO:0000313" key="2">
    <source>
        <dbReference type="Proteomes" id="UP001164653"/>
    </source>
</evidence>
<dbReference type="RefSeq" id="WP_244823460.1">
    <property type="nucleotide sequence ID" value="NZ_CP112998.1"/>
</dbReference>
<sequence length="276" mass="27984">MKNIYLSNVRGPFQKVKRAILIIFFALFALTVHAQVGIGTITPHASAQLEIQAVNKGLLIPRMTEAARTLLIPSPATGLLVYQTDGVAPGFYYFDGLAWQPLKAPASSGGGAIIPYASGNAPIVMTTLLGGFAGTGAAIGFGDNLAGLSTAIPFLDGALLPGNMAFSVPRAGVVSSISATFVSTVAVALFGTATVKAQLYSALAGTDMFLPLPGVEVSLPPFAAIAIGSIGQATLSGLAIPVVAGDRLLLVFSCSEAGGLIPSNFVGHASAGVEIK</sequence>
<evidence type="ECO:0000313" key="1">
    <source>
        <dbReference type="EMBL" id="WAC12760.1"/>
    </source>
</evidence>
<gene>
    <name evidence="1" type="ORF">ON006_02095</name>
</gene>
<proteinExistence type="predicted"/>
<dbReference type="Proteomes" id="UP001164653">
    <property type="component" value="Chromosome"/>
</dbReference>